<sequence>MSWKSYHLYLHDINKHEQLLKKIYKNINELKEKGFIESWFFIRYWMGGPHIRLRIKGRIPNNFIEHQQAILKKMALEKGEPINLTPSMYYENVNLESEKISREVKLPWYESGTINKETYEPEFERYGGKKLINISEKAFEICSELVLKMLNNNESKTNILLYSLVMIDYLAKESNPNYKETGRKFFYTGALKWKEVFQLKDDLSSSKLIYFFEKNCDLLRELSEYLKESEYYDYLKNIAMLLNEIRMNTESEEYYWSILFSHFHMLNNRLGISPELEYIMYYYLSQKSLD</sequence>
<organism evidence="2 3">
    <name type="scientific">Bacillus mycoides</name>
    <dbReference type="NCBI Taxonomy" id="1405"/>
    <lineage>
        <taxon>Bacteria</taxon>
        <taxon>Bacillati</taxon>
        <taxon>Bacillota</taxon>
        <taxon>Bacilli</taxon>
        <taxon>Bacillales</taxon>
        <taxon>Bacillaceae</taxon>
        <taxon>Bacillus</taxon>
        <taxon>Bacillus cereus group</taxon>
    </lineage>
</organism>
<name>A0A3D9TMI7_BACMY</name>
<protein>
    <submittedName>
        <fullName evidence="2">Thiopeptide-type bacteriocin biosynthesis protein</fullName>
    </submittedName>
</protein>
<dbReference type="Proteomes" id="UP000256530">
    <property type="component" value="Unassembled WGS sequence"/>
</dbReference>
<dbReference type="Pfam" id="PF14028">
    <property type="entry name" value="Lant_dehydr_C"/>
    <property type="match status" value="1"/>
</dbReference>
<evidence type="ECO:0000313" key="3">
    <source>
        <dbReference type="Proteomes" id="UP000256530"/>
    </source>
</evidence>
<comment type="caution">
    <text evidence="2">The sequence shown here is derived from an EMBL/GenBank/DDBJ whole genome shotgun (WGS) entry which is preliminary data.</text>
</comment>
<accession>A0A3D9TMI7</accession>
<dbReference type="InterPro" id="IPR023809">
    <property type="entry name" value="Thiopep_bacteriocin_synth_dom"/>
</dbReference>
<feature type="domain" description="Thiopeptide-type bacteriocin biosynthesis" evidence="1">
    <location>
        <begin position="3"/>
        <end position="286"/>
    </location>
</feature>
<gene>
    <name evidence="2" type="ORF">DET55_14031</name>
</gene>
<proteinExistence type="predicted"/>
<dbReference type="AlphaFoldDB" id="A0A3D9TMI7"/>
<dbReference type="EMBL" id="QTTY01000040">
    <property type="protein sequence ID" value="REF18422.1"/>
    <property type="molecule type" value="Genomic_DNA"/>
</dbReference>
<dbReference type="NCBIfam" id="TIGR03891">
    <property type="entry name" value="thiopep_ocin"/>
    <property type="match status" value="2"/>
</dbReference>
<evidence type="ECO:0000259" key="1">
    <source>
        <dbReference type="Pfam" id="PF14028"/>
    </source>
</evidence>
<dbReference type="RefSeq" id="WP_113938619.1">
    <property type="nucleotide sequence ID" value="NZ_JBNNVF010000009.1"/>
</dbReference>
<evidence type="ECO:0000313" key="2">
    <source>
        <dbReference type="EMBL" id="REF18422.1"/>
    </source>
</evidence>
<reference evidence="2 3" key="1">
    <citation type="submission" date="2018-08" db="EMBL/GenBank/DDBJ databases">
        <title>Freshwater and sediment microbial communities from various areas in North America, analyzing microbe dynamics in response to fracking.</title>
        <authorList>
            <person name="Lamendella R."/>
        </authorList>
    </citation>
    <scope>NUCLEOTIDE SEQUENCE [LARGE SCALE GENOMIC DNA]</scope>
    <source>
        <strain evidence="2 3">DB-1</strain>
    </source>
</reference>